<evidence type="ECO:0000313" key="1">
    <source>
        <dbReference type="EMBL" id="NNU34369.1"/>
    </source>
</evidence>
<sequence length="68" mass="7432">MLIPGAAIKPDYRATLYWEPNITTDQNGKAKVSFYTSDIASKYTVTVAGVDVTGWIGDSQIKITPQKP</sequence>
<reference evidence="1 2" key="1">
    <citation type="submission" date="2020-05" db="EMBL/GenBank/DDBJ databases">
        <authorList>
            <person name="Khan S.A."/>
            <person name="Jeon C.O."/>
            <person name="Chun B.H."/>
        </authorList>
    </citation>
    <scope>NUCLEOTIDE SEQUENCE [LARGE SCALE GENOMIC DNA]</scope>
    <source>
        <strain evidence="1 2">S1162</strain>
    </source>
</reference>
<name>A0ABX1W500_9SPHI</name>
<dbReference type="EMBL" id="JABFCR010000043">
    <property type="protein sequence ID" value="NNU34369.1"/>
    <property type="molecule type" value="Genomic_DNA"/>
</dbReference>
<accession>A0ABX1W500</accession>
<proteinExistence type="predicted"/>
<gene>
    <name evidence="1" type="ORF">HK413_09865</name>
</gene>
<evidence type="ECO:0000313" key="2">
    <source>
        <dbReference type="Proteomes" id="UP000566071"/>
    </source>
</evidence>
<organism evidence="1 2">
    <name type="scientific">Mucilaginibacter humi</name>
    <dbReference type="NCBI Taxonomy" id="2732510"/>
    <lineage>
        <taxon>Bacteria</taxon>
        <taxon>Pseudomonadati</taxon>
        <taxon>Bacteroidota</taxon>
        <taxon>Sphingobacteriia</taxon>
        <taxon>Sphingobacteriales</taxon>
        <taxon>Sphingobacteriaceae</taxon>
        <taxon>Mucilaginibacter</taxon>
    </lineage>
</organism>
<dbReference type="Proteomes" id="UP000566071">
    <property type="component" value="Unassembled WGS sequence"/>
</dbReference>
<comment type="caution">
    <text evidence="1">The sequence shown here is derived from an EMBL/GenBank/DDBJ whole genome shotgun (WGS) entry which is preliminary data.</text>
</comment>
<keyword evidence="2" id="KW-1185">Reference proteome</keyword>
<dbReference type="RefSeq" id="WP_175270048.1">
    <property type="nucleotide sequence ID" value="NZ_JABFCR010000043.1"/>
</dbReference>
<protein>
    <submittedName>
        <fullName evidence="1">Uncharacterized protein</fullName>
    </submittedName>
</protein>